<protein>
    <submittedName>
        <fullName evidence="2">NADH-ubiquinone oxidoreductase chain 5</fullName>
    </submittedName>
</protein>
<feature type="transmembrane region" description="Helical" evidence="1">
    <location>
        <begin position="12"/>
        <end position="34"/>
    </location>
</feature>
<name>A0A0M9ADK2_9HYME</name>
<keyword evidence="1" id="KW-0472">Membrane</keyword>
<organism evidence="2 3">
    <name type="scientific">Melipona quadrifasciata</name>
    <dbReference type="NCBI Taxonomy" id="166423"/>
    <lineage>
        <taxon>Eukaryota</taxon>
        <taxon>Metazoa</taxon>
        <taxon>Ecdysozoa</taxon>
        <taxon>Arthropoda</taxon>
        <taxon>Hexapoda</taxon>
        <taxon>Insecta</taxon>
        <taxon>Pterygota</taxon>
        <taxon>Neoptera</taxon>
        <taxon>Endopterygota</taxon>
        <taxon>Hymenoptera</taxon>
        <taxon>Apocrita</taxon>
        <taxon>Aculeata</taxon>
        <taxon>Apoidea</taxon>
        <taxon>Anthophila</taxon>
        <taxon>Apidae</taxon>
        <taxon>Melipona</taxon>
    </lineage>
</organism>
<evidence type="ECO:0000313" key="3">
    <source>
        <dbReference type="Proteomes" id="UP000053105"/>
    </source>
</evidence>
<keyword evidence="1" id="KW-1133">Transmembrane helix</keyword>
<dbReference type="OrthoDB" id="10069788at2759"/>
<evidence type="ECO:0000313" key="2">
    <source>
        <dbReference type="EMBL" id="KOX80959.1"/>
    </source>
</evidence>
<dbReference type="AlphaFoldDB" id="A0A0M9ADK2"/>
<gene>
    <name evidence="2" type="ORF">WN51_00877</name>
</gene>
<keyword evidence="2" id="KW-0830">Ubiquinone</keyword>
<feature type="non-terminal residue" evidence="2">
    <location>
        <position position="1"/>
    </location>
</feature>
<proteinExistence type="predicted"/>
<accession>A0A0M9ADK2</accession>
<sequence length="53" mass="6302">IRISCLGLVDLAFLHLFVRALFKSIIFICVGRFIHYINGLQNFRFFKGIYYIM</sequence>
<dbReference type="EMBL" id="KQ435694">
    <property type="protein sequence ID" value="KOX80959.1"/>
    <property type="molecule type" value="Genomic_DNA"/>
</dbReference>
<reference evidence="2 3" key="1">
    <citation type="submission" date="2015-07" db="EMBL/GenBank/DDBJ databases">
        <title>The genome of Melipona quadrifasciata.</title>
        <authorList>
            <person name="Pan H."/>
            <person name="Kapheim K."/>
        </authorList>
    </citation>
    <scope>NUCLEOTIDE SEQUENCE [LARGE SCALE GENOMIC DNA]</scope>
    <source>
        <strain evidence="2">0111107301</strain>
        <tissue evidence="2">Whole body</tissue>
    </source>
</reference>
<dbReference type="Proteomes" id="UP000053105">
    <property type="component" value="Unassembled WGS sequence"/>
</dbReference>
<keyword evidence="1" id="KW-0812">Transmembrane</keyword>
<keyword evidence="3" id="KW-1185">Reference proteome</keyword>
<evidence type="ECO:0000256" key="1">
    <source>
        <dbReference type="SAM" id="Phobius"/>
    </source>
</evidence>